<feature type="region of interest" description="Disordered" evidence="1">
    <location>
        <begin position="49"/>
        <end position="72"/>
    </location>
</feature>
<evidence type="ECO:0000256" key="1">
    <source>
        <dbReference type="SAM" id="MobiDB-lite"/>
    </source>
</evidence>
<sequence length="72" mass="8307">MDMIWISNNPYPLSTPRSRSRYIDMMSSAAKQKAPALKNEHTNVRALDQREQLNNDAWTRNWSTDQQGSAPD</sequence>
<dbReference type="Proteomes" id="UP000054815">
    <property type="component" value="Unassembled WGS sequence"/>
</dbReference>
<gene>
    <name evidence="2" type="ORF">T4E_6408</name>
</gene>
<organism evidence="2 3">
    <name type="scientific">Trichinella pseudospiralis</name>
    <name type="common">Parasitic roundworm</name>
    <dbReference type="NCBI Taxonomy" id="6337"/>
    <lineage>
        <taxon>Eukaryota</taxon>
        <taxon>Metazoa</taxon>
        <taxon>Ecdysozoa</taxon>
        <taxon>Nematoda</taxon>
        <taxon>Enoplea</taxon>
        <taxon>Dorylaimia</taxon>
        <taxon>Trichinellida</taxon>
        <taxon>Trichinellidae</taxon>
        <taxon>Trichinella</taxon>
    </lineage>
</organism>
<dbReference type="EMBL" id="JYDU01000040">
    <property type="protein sequence ID" value="KRX96742.1"/>
    <property type="molecule type" value="Genomic_DNA"/>
</dbReference>
<accession>A0A0V0Y8J8</accession>
<reference evidence="2 3" key="1">
    <citation type="submission" date="2015-01" db="EMBL/GenBank/DDBJ databases">
        <title>Evolution of Trichinella species and genotypes.</title>
        <authorList>
            <person name="Korhonen P.K."/>
            <person name="Edoardo P."/>
            <person name="Giuseppe L.R."/>
            <person name="Gasser R.B."/>
        </authorList>
    </citation>
    <scope>NUCLEOTIDE SEQUENCE [LARGE SCALE GENOMIC DNA]</scope>
    <source>
        <strain evidence="2">ISS141</strain>
    </source>
</reference>
<protein>
    <submittedName>
        <fullName evidence="2">Uncharacterized protein</fullName>
    </submittedName>
</protein>
<comment type="caution">
    <text evidence="2">The sequence shown here is derived from an EMBL/GenBank/DDBJ whole genome shotgun (WGS) entry which is preliminary data.</text>
</comment>
<evidence type="ECO:0000313" key="2">
    <source>
        <dbReference type="EMBL" id="KRX96742.1"/>
    </source>
</evidence>
<name>A0A0V0Y8J8_TRIPS</name>
<evidence type="ECO:0000313" key="3">
    <source>
        <dbReference type="Proteomes" id="UP000054815"/>
    </source>
</evidence>
<dbReference type="AlphaFoldDB" id="A0A0V0Y8J8"/>
<proteinExistence type="predicted"/>
<feature type="compositionally biased region" description="Polar residues" evidence="1">
    <location>
        <begin position="54"/>
        <end position="72"/>
    </location>
</feature>